<feature type="domain" description="Polypeptide-transport-associated ShlB-type" evidence="6">
    <location>
        <begin position="119"/>
        <end position="194"/>
    </location>
</feature>
<feature type="compositionally biased region" description="Pro residues" evidence="4">
    <location>
        <begin position="81"/>
        <end position="112"/>
    </location>
</feature>
<evidence type="ECO:0000259" key="6">
    <source>
        <dbReference type="Pfam" id="PF08479"/>
    </source>
</evidence>
<comment type="caution">
    <text evidence="7">The sequence shown here is derived from an EMBL/GenBank/DDBJ whole genome shotgun (WGS) entry which is preliminary data.</text>
</comment>
<feature type="domain" description="Haemolysin activator HlyB C-terminal" evidence="5">
    <location>
        <begin position="259"/>
        <end position="564"/>
    </location>
</feature>
<dbReference type="InterPro" id="IPR005565">
    <property type="entry name" value="Hemolysn_activator_HlyB_C"/>
</dbReference>
<evidence type="ECO:0000256" key="2">
    <source>
        <dbReference type="ARBA" id="ARBA00022692"/>
    </source>
</evidence>
<dbReference type="Gene3D" id="2.40.160.50">
    <property type="entry name" value="membrane protein fhac: a member of the omp85/tpsb transporter family"/>
    <property type="match status" value="1"/>
</dbReference>
<dbReference type="InterPro" id="IPR051544">
    <property type="entry name" value="TPS_OM_transporter"/>
</dbReference>
<dbReference type="STRING" id="1479485.DA73_0203705"/>
<evidence type="ECO:0000256" key="1">
    <source>
        <dbReference type="ARBA" id="ARBA00022452"/>
    </source>
</evidence>
<dbReference type="Pfam" id="PF08479">
    <property type="entry name" value="POTRA_2"/>
    <property type="match status" value="1"/>
</dbReference>
<dbReference type="GO" id="GO:0046819">
    <property type="term" value="P:protein secretion by the type V secretion system"/>
    <property type="evidence" value="ECO:0007669"/>
    <property type="project" value="TreeGrafter"/>
</dbReference>
<dbReference type="PANTHER" id="PTHR34597">
    <property type="entry name" value="SLR1661 PROTEIN"/>
    <property type="match status" value="1"/>
</dbReference>
<evidence type="ECO:0000256" key="4">
    <source>
        <dbReference type="SAM" id="MobiDB-lite"/>
    </source>
</evidence>
<evidence type="ECO:0000313" key="7">
    <source>
        <dbReference type="EMBL" id="KIE13487.1"/>
    </source>
</evidence>
<dbReference type="EMBL" id="JHEG02000016">
    <property type="protein sequence ID" value="KIE13487.1"/>
    <property type="molecule type" value="Genomic_DNA"/>
</dbReference>
<keyword evidence="1" id="KW-0472">Membrane</keyword>
<feature type="region of interest" description="Disordered" evidence="4">
    <location>
        <begin position="77"/>
        <end position="112"/>
    </location>
</feature>
<gene>
    <name evidence="7" type="ORF">DA73_0203705</name>
</gene>
<dbReference type="AlphaFoldDB" id="A0A0C1NF93"/>
<evidence type="ECO:0000259" key="5">
    <source>
        <dbReference type="Pfam" id="PF03865"/>
    </source>
</evidence>
<sequence>MGDLAIAHPLKAMLPEKTATSSEIHTFAQSSNFLPHPSLGSDISIIVSPSPHFLIAQSSPPSGVTIPPTIRERVEETIPKPTEPPQPIPSTPKEPPAPPLQTPIAPQPTLPPSPTKTSFYVKKIEVLGNTVLKDEINRLVKEYENRKLTFEELITLRSAITELYFKNGYITSGAFLPNNQDLKNGLVEIQVVEGDLERIEINGLNRLRKGYVLRRLGNATKSPLNRKRLESGLQLLQLDPLIERVNAELTAGTTSGRNILRVDLKEAPAFHAGVIIDNHQSPSIGSIQGRVFASHDNLLGFGDRLTAEYGRTDGLNLYSFSYGLPLLPHNGTLNFSYSNNDSNIIEDPFQDLDIRSESETFSVGLRQPLVQSPQTEFAVGISLDVRRSQTFLLDDIPFSFSEGPEDGRSRVTVIRFYQDWVNRSTMQVLAARSQFNFGIDAFDATVNNTGTDGRFFSWLGQFQWVQQLSPRAILLSRINAQLTPDSLLSLERFSIGGIDTVRGYRQNQLVSDNGVVASFELRIPVTVNPRTLQITPFFEIGGGWNNRDSNPDPSLIAGLGLGVEWQITRGLDVRLDYGVPLIGVSDGGDSLQDNGFYFSLQYQPF</sequence>
<keyword evidence="3" id="KW-0998">Cell outer membrane</keyword>
<dbReference type="GO" id="GO:0098046">
    <property type="term" value="C:type V protein secretion system complex"/>
    <property type="evidence" value="ECO:0007669"/>
    <property type="project" value="TreeGrafter"/>
</dbReference>
<name>A0A0C1NF93_9CYAN</name>
<dbReference type="GO" id="GO:0008320">
    <property type="term" value="F:protein transmembrane transporter activity"/>
    <property type="evidence" value="ECO:0007669"/>
    <property type="project" value="TreeGrafter"/>
</dbReference>
<dbReference type="Gene3D" id="3.10.20.310">
    <property type="entry name" value="membrane protein fhac"/>
    <property type="match status" value="1"/>
</dbReference>
<evidence type="ECO:0000256" key="3">
    <source>
        <dbReference type="ARBA" id="ARBA00023237"/>
    </source>
</evidence>
<reference evidence="7" key="1">
    <citation type="journal article" date="2015" name="Genome Announc.">
        <title>Draft Genome Sequence of Tolypothrix boutellei Strain VB521301.</title>
        <authorList>
            <person name="Chandrababunaidu M.M."/>
            <person name="Singh D."/>
            <person name="Sen D."/>
            <person name="Bhan S."/>
            <person name="Das S."/>
            <person name="Gupta A."/>
            <person name="Adhikary S.P."/>
            <person name="Tripathy S."/>
        </authorList>
    </citation>
    <scope>NUCLEOTIDE SEQUENCE</scope>
    <source>
        <strain evidence="7">VB521301</strain>
    </source>
</reference>
<keyword evidence="1" id="KW-1134">Transmembrane beta strand</keyword>
<protein>
    <submittedName>
        <fullName evidence="7">Membrane protein</fullName>
    </submittedName>
</protein>
<organism evidence="7">
    <name type="scientific">Tolypothrix bouteillei VB521301</name>
    <dbReference type="NCBI Taxonomy" id="1479485"/>
    <lineage>
        <taxon>Bacteria</taxon>
        <taxon>Bacillati</taxon>
        <taxon>Cyanobacteriota</taxon>
        <taxon>Cyanophyceae</taxon>
        <taxon>Nostocales</taxon>
        <taxon>Tolypothrichaceae</taxon>
        <taxon>Tolypothrix</taxon>
    </lineage>
</organism>
<accession>A0A0C1NF93</accession>
<dbReference type="InterPro" id="IPR013686">
    <property type="entry name" value="Polypept-transport_assoc_ShlB"/>
</dbReference>
<dbReference type="Pfam" id="PF03865">
    <property type="entry name" value="ShlB"/>
    <property type="match status" value="1"/>
</dbReference>
<keyword evidence="2" id="KW-0812">Transmembrane</keyword>
<dbReference type="PANTHER" id="PTHR34597:SF3">
    <property type="entry name" value="OUTER MEMBRANE TRANSPORTER CDIB"/>
    <property type="match status" value="1"/>
</dbReference>
<dbReference type="OrthoDB" id="596066at2"/>
<proteinExistence type="predicted"/>